<feature type="non-terminal residue" evidence="1">
    <location>
        <position position="67"/>
    </location>
</feature>
<organism evidence="1 2">
    <name type="scientific">Pristionchus fissidentatus</name>
    <dbReference type="NCBI Taxonomy" id="1538716"/>
    <lineage>
        <taxon>Eukaryota</taxon>
        <taxon>Metazoa</taxon>
        <taxon>Ecdysozoa</taxon>
        <taxon>Nematoda</taxon>
        <taxon>Chromadorea</taxon>
        <taxon>Rhabditida</taxon>
        <taxon>Rhabditina</taxon>
        <taxon>Diplogasteromorpha</taxon>
        <taxon>Diplogasteroidea</taxon>
        <taxon>Neodiplogasteridae</taxon>
        <taxon>Pristionchus</taxon>
    </lineage>
</organism>
<gene>
    <name evidence="1" type="ORF">PFISCL1PPCAC_7176</name>
</gene>
<protein>
    <submittedName>
        <fullName evidence="1">Uncharacterized protein</fullName>
    </submittedName>
</protein>
<dbReference type="EMBL" id="BTSY01000002">
    <property type="protein sequence ID" value="GMT15879.1"/>
    <property type="molecule type" value="Genomic_DNA"/>
</dbReference>
<dbReference type="Proteomes" id="UP001432322">
    <property type="component" value="Unassembled WGS sequence"/>
</dbReference>
<reference evidence="1" key="1">
    <citation type="submission" date="2023-10" db="EMBL/GenBank/DDBJ databases">
        <title>Genome assembly of Pristionchus species.</title>
        <authorList>
            <person name="Yoshida K."/>
            <person name="Sommer R.J."/>
        </authorList>
    </citation>
    <scope>NUCLEOTIDE SEQUENCE</scope>
    <source>
        <strain evidence="1">RS5133</strain>
    </source>
</reference>
<feature type="non-terminal residue" evidence="1">
    <location>
        <position position="1"/>
    </location>
</feature>
<accession>A0AAV5VD89</accession>
<evidence type="ECO:0000313" key="2">
    <source>
        <dbReference type="Proteomes" id="UP001432322"/>
    </source>
</evidence>
<name>A0AAV5VD89_9BILA</name>
<comment type="caution">
    <text evidence="1">The sequence shown here is derived from an EMBL/GenBank/DDBJ whole genome shotgun (WGS) entry which is preliminary data.</text>
</comment>
<dbReference type="AlphaFoldDB" id="A0AAV5VD89"/>
<sequence length="67" mass="7404">LPLECCEGDALVLRARLARRRHLLFDLALEVGLLLHEHLLDLAQLPDGFFGGERLGLSLSALEDLAQ</sequence>
<evidence type="ECO:0000313" key="1">
    <source>
        <dbReference type="EMBL" id="GMT15879.1"/>
    </source>
</evidence>
<proteinExistence type="predicted"/>
<keyword evidence="2" id="KW-1185">Reference proteome</keyword>